<protein>
    <submittedName>
        <fullName evidence="2">Plasmid maintenance protein CcdB</fullName>
    </submittedName>
</protein>
<proteinExistence type="predicted"/>
<name>A0A2W4SRN8_9GAMM</name>
<evidence type="ECO:0000256" key="1">
    <source>
        <dbReference type="ARBA" id="ARBA00022649"/>
    </source>
</evidence>
<organism evidence="2 3">
    <name type="scientific">Candidatus Methylumidiphilus alinenensis</name>
    <dbReference type="NCBI Taxonomy" id="2202197"/>
    <lineage>
        <taxon>Bacteria</taxon>
        <taxon>Pseudomonadati</taxon>
        <taxon>Pseudomonadota</taxon>
        <taxon>Gammaproteobacteria</taxon>
        <taxon>Methylococcales</taxon>
        <taxon>Candidatus Methylumidiphilus</taxon>
    </lineage>
</organism>
<dbReference type="Pfam" id="PF07362">
    <property type="entry name" value="CcdA"/>
    <property type="match status" value="1"/>
</dbReference>
<dbReference type="Proteomes" id="UP000249396">
    <property type="component" value="Unassembled WGS sequence"/>
</dbReference>
<reference evidence="2 3" key="1">
    <citation type="journal article" date="2018" name="Aquat. Microb. Ecol.">
        <title>Gammaproteobacterial methanotrophs dominate.</title>
        <authorList>
            <person name="Rissanen A.J."/>
            <person name="Saarenheimo J."/>
            <person name="Tiirola M."/>
            <person name="Peura S."/>
            <person name="Aalto S.L."/>
            <person name="Karvinen A."/>
            <person name="Nykanen H."/>
        </authorList>
    </citation>
    <scope>NUCLEOTIDE SEQUENCE [LARGE SCALE GENOMIC DNA]</scope>
    <source>
        <strain evidence="2">AMbin10</strain>
    </source>
</reference>
<keyword evidence="1" id="KW-1277">Toxin-antitoxin system</keyword>
<accession>A0A2W4SRN8</accession>
<comment type="caution">
    <text evidence="2">The sequence shown here is derived from an EMBL/GenBank/DDBJ whole genome shotgun (WGS) entry which is preliminary data.</text>
</comment>
<evidence type="ECO:0000313" key="2">
    <source>
        <dbReference type="EMBL" id="PZN75404.1"/>
    </source>
</evidence>
<dbReference type="EMBL" id="QJPH01000386">
    <property type="protein sequence ID" value="PZN75404.1"/>
    <property type="molecule type" value="Genomic_DNA"/>
</dbReference>
<dbReference type="InterPro" id="IPR009956">
    <property type="entry name" value="Post-segregation_anti-tox_CcdA"/>
</dbReference>
<gene>
    <name evidence="2" type="ORF">DM484_18880</name>
</gene>
<evidence type="ECO:0000313" key="3">
    <source>
        <dbReference type="Proteomes" id="UP000249396"/>
    </source>
</evidence>
<sequence length="83" mass="9470">MKASAHTQVRKRPVNLTLSEDLVLQVRQLTPNLSGVVEDLLTEFVGREKQRRCKQSQQLEATIALWNAFEEQHGAFADEYSTL</sequence>
<dbReference type="AlphaFoldDB" id="A0A2W4SRN8"/>